<evidence type="ECO:0000256" key="2">
    <source>
        <dbReference type="ARBA" id="ARBA00022670"/>
    </source>
</evidence>
<keyword evidence="2 7" id="KW-0645">Protease</keyword>
<dbReference type="Gene3D" id="2.30.42.10">
    <property type="match status" value="1"/>
</dbReference>
<dbReference type="EC" id="3.4.21.107" evidence="7"/>
<feature type="domain" description="PDZ" evidence="6">
    <location>
        <begin position="313"/>
        <end position="368"/>
    </location>
</feature>
<dbReference type="Proteomes" id="UP000315440">
    <property type="component" value="Unassembled WGS sequence"/>
</dbReference>
<evidence type="ECO:0000256" key="1">
    <source>
        <dbReference type="ARBA" id="ARBA00010541"/>
    </source>
</evidence>
<dbReference type="AlphaFoldDB" id="A0A5C5ZJY4"/>
<evidence type="ECO:0000259" key="6">
    <source>
        <dbReference type="PROSITE" id="PS50106"/>
    </source>
</evidence>
<evidence type="ECO:0000256" key="4">
    <source>
        <dbReference type="SAM" id="MobiDB-lite"/>
    </source>
</evidence>
<gene>
    <name evidence="7" type="primary">degQ_2</name>
    <name evidence="7" type="ORF">Mal64_29640</name>
</gene>
<keyword evidence="5" id="KW-0732">Signal</keyword>
<comment type="similarity">
    <text evidence="1">Belongs to the peptidase S1C family.</text>
</comment>
<evidence type="ECO:0000256" key="5">
    <source>
        <dbReference type="SAM" id="SignalP"/>
    </source>
</evidence>
<dbReference type="InterPro" id="IPR009003">
    <property type="entry name" value="Peptidase_S1_PA"/>
</dbReference>
<dbReference type="InterPro" id="IPR036034">
    <property type="entry name" value="PDZ_sf"/>
</dbReference>
<dbReference type="InterPro" id="IPR001478">
    <property type="entry name" value="PDZ"/>
</dbReference>
<dbReference type="PANTHER" id="PTHR22939:SF129">
    <property type="entry name" value="SERINE PROTEASE HTRA2, MITOCHONDRIAL"/>
    <property type="match status" value="1"/>
</dbReference>
<dbReference type="SUPFAM" id="SSF50494">
    <property type="entry name" value="Trypsin-like serine proteases"/>
    <property type="match status" value="1"/>
</dbReference>
<organism evidence="7 8">
    <name type="scientific">Pseudobythopirellula maris</name>
    <dbReference type="NCBI Taxonomy" id="2527991"/>
    <lineage>
        <taxon>Bacteria</taxon>
        <taxon>Pseudomonadati</taxon>
        <taxon>Planctomycetota</taxon>
        <taxon>Planctomycetia</taxon>
        <taxon>Pirellulales</taxon>
        <taxon>Lacipirellulaceae</taxon>
        <taxon>Pseudobythopirellula</taxon>
    </lineage>
</organism>
<dbReference type="InterPro" id="IPR043504">
    <property type="entry name" value="Peptidase_S1_PA_chymotrypsin"/>
</dbReference>
<dbReference type="Gene3D" id="2.40.10.10">
    <property type="entry name" value="Trypsin-like serine proteases"/>
    <property type="match status" value="2"/>
</dbReference>
<keyword evidence="8" id="KW-1185">Reference proteome</keyword>
<feature type="chain" id="PRO_5022735173" evidence="5">
    <location>
        <begin position="30"/>
        <end position="403"/>
    </location>
</feature>
<comment type="caution">
    <text evidence="7">The sequence shown here is derived from an EMBL/GenBank/DDBJ whole genome shotgun (WGS) entry which is preliminary data.</text>
</comment>
<feature type="region of interest" description="Disordered" evidence="4">
    <location>
        <begin position="384"/>
        <end position="403"/>
    </location>
</feature>
<proteinExistence type="inferred from homology"/>
<dbReference type="OrthoDB" id="248175at2"/>
<dbReference type="RefSeq" id="WP_146401549.1">
    <property type="nucleotide sequence ID" value="NZ_SJPQ01000003.1"/>
</dbReference>
<dbReference type="InterPro" id="IPR001940">
    <property type="entry name" value="Peptidase_S1C"/>
</dbReference>
<dbReference type="PANTHER" id="PTHR22939">
    <property type="entry name" value="SERINE PROTEASE FAMILY S1C HTRA-RELATED"/>
    <property type="match status" value="1"/>
</dbReference>
<dbReference type="PRINTS" id="PR00834">
    <property type="entry name" value="PROTEASES2C"/>
</dbReference>
<dbReference type="GO" id="GO:0006508">
    <property type="term" value="P:proteolysis"/>
    <property type="evidence" value="ECO:0007669"/>
    <property type="project" value="UniProtKB-KW"/>
</dbReference>
<reference evidence="7 8" key="1">
    <citation type="submission" date="2019-02" db="EMBL/GenBank/DDBJ databases">
        <title>Deep-cultivation of Planctomycetes and their phenomic and genomic characterization uncovers novel biology.</title>
        <authorList>
            <person name="Wiegand S."/>
            <person name="Jogler M."/>
            <person name="Boedeker C."/>
            <person name="Pinto D."/>
            <person name="Vollmers J."/>
            <person name="Rivas-Marin E."/>
            <person name="Kohn T."/>
            <person name="Peeters S.H."/>
            <person name="Heuer A."/>
            <person name="Rast P."/>
            <person name="Oberbeckmann S."/>
            <person name="Bunk B."/>
            <person name="Jeske O."/>
            <person name="Meyerdierks A."/>
            <person name="Storesund J.E."/>
            <person name="Kallscheuer N."/>
            <person name="Luecker S."/>
            <person name="Lage O.M."/>
            <person name="Pohl T."/>
            <person name="Merkel B.J."/>
            <person name="Hornburger P."/>
            <person name="Mueller R.-W."/>
            <person name="Bruemmer F."/>
            <person name="Labrenz M."/>
            <person name="Spormann A.M."/>
            <person name="Op Den Camp H."/>
            <person name="Overmann J."/>
            <person name="Amann R."/>
            <person name="Jetten M.S.M."/>
            <person name="Mascher T."/>
            <person name="Medema M.H."/>
            <person name="Devos D.P."/>
            <person name="Kaster A.-K."/>
            <person name="Ovreas L."/>
            <person name="Rohde M."/>
            <person name="Galperin M.Y."/>
            <person name="Jogler C."/>
        </authorList>
    </citation>
    <scope>NUCLEOTIDE SEQUENCE [LARGE SCALE GENOMIC DNA]</scope>
    <source>
        <strain evidence="7 8">Mal64</strain>
    </source>
</reference>
<sequence precursor="true">MYRYSRSIPSRHFALIALIAAALAAPCRAAPPAEAAAEPAAEQAAGALGPIVGAPAGVAAADEAAVDLALDLPPQLEQVLAKPYPDTVADLRQIQRQVRRVVSRAVAATVAIELDDSVGSGVIVSPDGLVLTAGHVVSEPNQPIEVLFADGSRVEGLSYGCDHDADSGMARITTPAPDGGWPFMPIAPGGSLECGEWVVGLGQPNGFEEGRSPPVRLGRVLMLEDDTVVTDVTLVGGDSGGPLLNLRGQVVGIHSRIGPSVERNYHVAVGDFLEDWERLSEGRLWGQSVASELANSAPLLGVAGDPRATPCRVTQVFPGEPAERAGVRPGDLIVRFGGERVRDFAELAAIAYRSEPYDRTTIVVERNGEELKFELWLGKLSDQMPGGPRLERATGSGRLGMNP</sequence>
<feature type="signal peptide" evidence="5">
    <location>
        <begin position="1"/>
        <end position="29"/>
    </location>
</feature>
<dbReference type="InterPro" id="IPR041489">
    <property type="entry name" value="PDZ_6"/>
</dbReference>
<dbReference type="SMART" id="SM00228">
    <property type="entry name" value="PDZ"/>
    <property type="match status" value="1"/>
</dbReference>
<dbReference type="Pfam" id="PF17820">
    <property type="entry name" value="PDZ_6"/>
    <property type="match status" value="1"/>
</dbReference>
<name>A0A5C5ZJY4_9BACT</name>
<accession>A0A5C5ZJY4</accession>
<dbReference type="SUPFAM" id="SSF50156">
    <property type="entry name" value="PDZ domain-like"/>
    <property type="match status" value="1"/>
</dbReference>
<dbReference type="Pfam" id="PF13365">
    <property type="entry name" value="Trypsin_2"/>
    <property type="match status" value="1"/>
</dbReference>
<protein>
    <submittedName>
        <fullName evidence="7">Periplasmic pH-dependent serine endoprotease DegQ</fullName>
        <ecNumber evidence="7">3.4.21.107</ecNumber>
    </submittedName>
</protein>
<evidence type="ECO:0000313" key="8">
    <source>
        <dbReference type="Proteomes" id="UP000315440"/>
    </source>
</evidence>
<dbReference type="GO" id="GO:0004252">
    <property type="term" value="F:serine-type endopeptidase activity"/>
    <property type="evidence" value="ECO:0007669"/>
    <property type="project" value="InterPro"/>
</dbReference>
<evidence type="ECO:0000256" key="3">
    <source>
        <dbReference type="ARBA" id="ARBA00022801"/>
    </source>
</evidence>
<keyword evidence="3 7" id="KW-0378">Hydrolase</keyword>
<dbReference type="EMBL" id="SJPQ01000003">
    <property type="protein sequence ID" value="TWT87425.1"/>
    <property type="molecule type" value="Genomic_DNA"/>
</dbReference>
<dbReference type="PROSITE" id="PS50106">
    <property type="entry name" value="PDZ"/>
    <property type="match status" value="1"/>
</dbReference>
<evidence type="ECO:0000313" key="7">
    <source>
        <dbReference type="EMBL" id="TWT87425.1"/>
    </source>
</evidence>